<protein>
    <recommendedName>
        <fullName evidence="3">Nucleotidyltransferase domain protein</fullName>
    </recommendedName>
</protein>
<keyword evidence="2" id="KW-1185">Reference proteome</keyword>
<dbReference type="InterPro" id="IPR007530">
    <property type="entry name" value="Aminoglycoside_adenylylTfrase"/>
</dbReference>
<dbReference type="RefSeq" id="WP_004167443.1">
    <property type="nucleotide sequence ID" value="NZ_ADKM02000032.1"/>
</dbReference>
<dbReference type="Gene3D" id="3.30.460.10">
    <property type="entry name" value="Beta Polymerase, domain 2"/>
    <property type="match status" value="1"/>
</dbReference>
<dbReference type="Proteomes" id="UP000004259">
    <property type="component" value="Unassembled WGS sequence"/>
</dbReference>
<evidence type="ECO:0000313" key="1">
    <source>
        <dbReference type="EMBL" id="EGC04236.1"/>
    </source>
</evidence>
<dbReference type="SUPFAM" id="SSF81631">
    <property type="entry name" value="PAP/OAS1 substrate-binding domain"/>
    <property type="match status" value="1"/>
</dbReference>
<organism evidence="1 2">
    <name type="scientific">Ruminococcus albus 8</name>
    <dbReference type="NCBI Taxonomy" id="246199"/>
    <lineage>
        <taxon>Bacteria</taxon>
        <taxon>Bacillati</taxon>
        <taxon>Bacillota</taxon>
        <taxon>Clostridia</taxon>
        <taxon>Eubacteriales</taxon>
        <taxon>Oscillospiraceae</taxon>
        <taxon>Ruminococcus</taxon>
    </lineage>
</organism>
<dbReference type="SUPFAM" id="SSF81301">
    <property type="entry name" value="Nucleotidyltransferase"/>
    <property type="match status" value="1"/>
</dbReference>
<gene>
    <name evidence="1" type="ORF">CUS_5530</name>
</gene>
<evidence type="ECO:0008006" key="3">
    <source>
        <dbReference type="Google" id="ProtNLM"/>
    </source>
</evidence>
<name>E9S914_RUMAL</name>
<dbReference type="InterPro" id="IPR043519">
    <property type="entry name" value="NT_sf"/>
</dbReference>
<dbReference type="OrthoDB" id="9776406at2"/>
<dbReference type="EMBL" id="ADKM02000032">
    <property type="protein sequence ID" value="EGC04236.1"/>
    <property type="molecule type" value="Genomic_DNA"/>
</dbReference>
<comment type="caution">
    <text evidence="1">The sequence shown here is derived from an EMBL/GenBank/DDBJ whole genome shotgun (WGS) entry which is preliminary data.</text>
</comment>
<dbReference type="Gene3D" id="1.20.120.330">
    <property type="entry name" value="Nucleotidyltransferases domain 2"/>
    <property type="match status" value="1"/>
</dbReference>
<dbReference type="eggNOG" id="ENOG50309R7">
    <property type="taxonomic scope" value="Bacteria"/>
</dbReference>
<accession>E9S914</accession>
<dbReference type="Pfam" id="PF04439">
    <property type="entry name" value="Adenyl_transf"/>
    <property type="match status" value="1"/>
</dbReference>
<evidence type="ECO:0000313" key="2">
    <source>
        <dbReference type="Proteomes" id="UP000004259"/>
    </source>
</evidence>
<dbReference type="AlphaFoldDB" id="E9S914"/>
<sequence length="275" mass="31829">MPDRYADIKNKLCELAEKDEDIRAVIAIGSYTRKDSPADQFSDLDLIIVTTVPESWYSGEYPAKLGEVGISFIEPTLGGGAERRCIYGADRDVDMIIFTPEQFGKALTDGVAEWVMDRGYELLCDKEDYTIWIPRYVSTKVSREVMSADEFVNLVNDFYFHNIWAYKKLKRGEMWSAVMCINGYLKERLLKIIEQYHMCIYNCDVWHDGRFLDRWADPYVVEDLEECFARYYYPDCVSALEATHLLFARLARELAEKLGYPYPKGAEKCAAGYIF</sequence>
<reference evidence="1 2" key="1">
    <citation type="submission" date="2011-02" db="EMBL/GenBank/DDBJ databases">
        <authorList>
            <person name="Nelson K.E."/>
            <person name="Sutton G."/>
            <person name="Torralba M."/>
            <person name="Durkin S."/>
            <person name="Harkins D."/>
            <person name="Montgomery R."/>
            <person name="Ziemer C."/>
            <person name="Klaassens E."/>
            <person name="Ocuiv P."/>
            <person name="Morrison M."/>
        </authorList>
    </citation>
    <scope>NUCLEOTIDE SEQUENCE [LARGE SCALE GENOMIC DNA]</scope>
    <source>
        <strain evidence="1 2">8</strain>
    </source>
</reference>
<proteinExistence type="predicted"/>